<gene>
    <name evidence="1" type="ORF">DGI_0894</name>
</gene>
<protein>
    <submittedName>
        <fullName evidence="1">Uncharacterized protein</fullName>
    </submittedName>
</protein>
<dbReference type="RefSeq" id="WP_021759482.1">
    <property type="nucleotide sequence ID" value="NC_022444.1"/>
</dbReference>
<dbReference type="STRING" id="1121448.DGI_0894"/>
<reference evidence="2" key="2">
    <citation type="submission" date="2013-07" db="EMBL/GenBank/DDBJ databases">
        <authorList>
            <person name="Morais-Silva F.O."/>
            <person name="Rezende A.M."/>
            <person name="Pimentel C."/>
            <person name="Resende D.M."/>
            <person name="Santos C.I."/>
            <person name="Clemente C."/>
            <person name="de Oliveira L.M."/>
            <person name="da Silva S.M."/>
            <person name="Costa D.A."/>
            <person name="Varela-Raposo A."/>
            <person name="Horacio E.C.A."/>
            <person name="Matos M."/>
            <person name="Flores O."/>
            <person name="Ruiz J.C."/>
            <person name="Rodrigues-Pousada C."/>
        </authorList>
    </citation>
    <scope>NUCLEOTIDE SEQUENCE [LARGE SCALE GENOMIC DNA]</scope>
    <source>
        <strain evidence="2">ATCC 19364 / DSM 1382 / NCIMB 9332 / VKM B-1759</strain>
    </source>
</reference>
<dbReference type="KEGG" id="dgg:DGI_0894"/>
<name>T2G870_MEGG1</name>
<dbReference type="EMBL" id="CP006585">
    <property type="protein sequence ID" value="AGW12785.1"/>
    <property type="molecule type" value="Genomic_DNA"/>
</dbReference>
<evidence type="ECO:0000313" key="2">
    <source>
        <dbReference type="Proteomes" id="UP000016587"/>
    </source>
</evidence>
<proteinExistence type="predicted"/>
<organism evidence="1 2">
    <name type="scientific">Megalodesulfovibrio gigas (strain ATCC 19364 / DSM 1382 / NCIMB 9332 / VKM B-1759)</name>
    <name type="common">Desulfovibrio gigas</name>
    <dbReference type="NCBI Taxonomy" id="1121448"/>
    <lineage>
        <taxon>Bacteria</taxon>
        <taxon>Pseudomonadati</taxon>
        <taxon>Thermodesulfobacteriota</taxon>
        <taxon>Desulfovibrionia</taxon>
        <taxon>Desulfovibrionales</taxon>
        <taxon>Desulfovibrionaceae</taxon>
        <taxon>Megalodesulfovibrio</taxon>
    </lineage>
</organism>
<keyword evidence="2" id="KW-1185">Reference proteome</keyword>
<reference evidence="1 2" key="1">
    <citation type="journal article" date="2013" name="J. Bacteriol.">
        <title>Roles of HynAB and Ech, the only two hydrogenases found in the model sulfate reducer Desulfovibrio gigas.</title>
        <authorList>
            <person name="Morais-Silva F.O."/>
            <person name="Santos C.I."/>
            <person name="Rodrigues R."/>
            <person name="Pereira I.A."/>
            <person name="Rodrigues-Pousada C."/>
        </authorList>
    </citation>
    <scope>NUCLEOTIDE SEQUENCE [LARGE SCALE GENOMIC DNA]</scope>
    <source>
        <strain evidence="2">ATCC 19364 / DSM 1382 / NCIMB 9332 / VKM B-1759</strain>
    </source>
</reference>
<sequence>MPYSPEMIAKILAEAPLSVKLREELAHVAGEHGHKVLHLLEREHGAEITQHITTALDVDGDGQVLDIFSDTLAVISEWLSDTF</sequence>
<dbReference type="Proteomes" id="UP000016587">
    <property type="component" value="Chromosome"/>
</dbReference>
<dbReference type="PATRIC" id="fig|1121448.10.peg.892"/>
<evidence type="ECO:0000313" key="1">
    <source>
        <dbReference type="EMBL" id="AGW12785.1"/>
    </source>
</evidence>
<dbReference type="HOGENOM" id="CLU_2537080_0_0_7"/>
<accession>T2G870</accession>
<dbReference type="AlphaFoldDB" id="T2G870"/>